<gene>
    <name evidence="1" type="ORF">SAMN05720606_11529</name>
</gene>
<name>A0A1G5KHU1_9BACL</name>
<sequence>MNNNSSQNTSVDSILGQYAFNEHSSSTELIEFTLKSLQSLLPLAGFKIVKSRKALEMKTKELLISFYLQANRHNTAGTSMEVMLHCKVTHIKHKSYTGLPESYYEHSEIKWYELLGKEAFMDSLLLMMEYITQHEILLIEQLIPDPQGVIEANRIFSPYFYYRYGTEAQFEQARQRHVASLSEAQKRQYDEAVIKFQADISSPIKRGEDWAYLTVAKKEGREV</sequence>
<dbReference type="RefSeq" id="WP_090923456.1">
    <property type="nucleotide sequence ID" value="NZ_FMVM01000015.1"/>
</dbReference>
<evidence type="ECO:0000313" key="2">
    <source>
        <dbReference type="Proteomes" id="UP000198538"/>
    </source>
</evidence>
<protein>
    <submittedName>
        <fullName evidence="1">Uncharacterized protein</fullName>
    </submittedName>
</protein>
<keyword evidence="2" id="KW-1185">Reference proteome</keyword>
<organism evidence="1 2">
    <name type="scientific">Paenibacillus polysaccharolyticus</name>
    <dbReference type="NCBI Taxonomy" id="582692"/>
    <lineage>
        <taxon>Bacteria</taxon>
        <taxon>Bacillati</taxon>
        <taxon>Bacillota</taxon>
        <taxon>Bacilli</taxon>
        <taxon>Bacillales</taxon>
        <taxon>Paenibacillaceae</taxon>
        <taxon>Paenibacillus</taxon>
    </lineage>
</organism>
<proteinExistence type="predicted"/>
<dbReference type="Proteomes" id="UP000198538">
    <property type="component" value="Unassembled WGS sequence"/>
</dbReference>
<reference evidence="2" key="1">
    <citation type="submission" date="2016-10" db="EMBL/GenBank/DDBJ databases">
        <authorList>
            <person name="Varghese N."/>
            <person name="Submissions S."/>
        </authorList>
    </citation>
    <scope>NUCLEOTIDE SEQUENCE [LARGE SCALE GENOMIC DNA]</scope>
    <source>
        <strain evidence="2">BL9</strain>
    </source>
</reference>
<dbReference type="AlphaFoldDB" id="A0A1G5KHU1"/>
<accession>A0A1G5KHU1</accession>
<dbReference type="EMBL" id="FMVM01000015">
    <property type="protein sequence ID" value="SCY99801.1"/>
    <property type="molecule type" value="Genomic_DNA"/>
</dbReference>
<evidence type="ECO:0000313" key="1">
    <source>
        <dbReference type="EMBL" id="SCY99801.1"/>
    </source>
</evidence>